<dbReference type="GO" id="GO:0000976">
    <property type="term" value="F:transcription cis-regulatory region binding"/>
    <property type="evidence" value="ECO:0007669"/>
    <property type="project" value="TreeGrafter"/>
</dbReference>
<dbReference type="PANTHER" id="PTHR30146:SF138">
    <property type="entry name" value="TRANSCRIPTIONAL REGULATORY PROTEIN"/>
    <property type="match status" value="1"/>
</dbReference>
<protein>
    <submittedName>
        <fullName evidence="5">Substrate-binding domain-containing protein</fullName>
    </submittedName>
</protein>
<dbReference type="CDD" id="cd06267">
    <property type="entry name" value="PBP1_LacI_sugar_binding-like"/>
    <property type="match status" value="1"/>
</dbReference>
<organism evidence="5 6">
    <name type="scientific">Candidatus Acidiferrum panamense</name>
    <dbReference type="NCBI Taxonomy" id="2741543"/>
    <lineage>
        <taxon>Bacteria</taxon>
        <taxon>Pseudomonadati</taxon>
        <taxon>Acidobacteriota</taxon>
        <taxon>Terriglobia</taxon>
        <taxon>Candidatus Acidiferrales</taxon>
        <taxon>Candidatus Acidiferrum</taxon>
    </lineage>
</organism>
<dbReference type="Proteomes" id="UP000567293">
    <property type="component" value="Unassembled WGS sequence"/>
</dbReference>
<dbReference type="InterPro" id="IPR046335">
    <property type="entry name" value="LacI/GalR-like_sensor"/>
</dbReference>
<evidence type="ECO:0000259" key="4">
    <source>
        <dbReference type="Pfam" id="PF13377"/>
    </source>
</evidence>
<feature type="non-terminal residue" evidence="5">
    <location>
        <position position="1"/>
    </location>
</feature>
<evidence type="ECO:0000313" key="5">
    <source>
        <dbReference type="EMBL" id="MBA0086296.1"/>
    </source>
</evidence>
<gene>
    <name evidence="5" type="ORF">HRJ53_15045</name>
</gene>
<keyword evidence="6" id="KW-1185">Reference proteome</keyword>
<evidence type="ECO:0000256" key="2">
    <source>
        <dbReference type="ARBA" id="ARBA00023125"/>
    </source>
</evidence>
<dbReference type="InterPro" id="IPR028082">
    <property type="entry name" value="Peripla_BP_I"/>
</dbReference>
<dbReference type="Gene3D" id="3.40.50.2300">
    <property type="match status" value="2"/>
</dbReference>
<evidence type="ECO:0000256" key="1">
    <source>
        <dbReference type="ARBA" id="ARBA00023015"/>
    </source>
</evidence>
<reference evidence="5" key="1">
    <citation type="submission" date="2020-06" db="EMBL/GenBank/DDBJ databases">
        <title>Legume-microbial interactions unlock mineral nutrients during tropical forest succession.</title>
        <authorList>
            <person name="Epihov D.Z."/>
        </authorList>
    </citation>
    <scope>NUCLEOTIDE SEQUENCE [LARGE SCALE GENOMIC DNA]</scope>
    <source>
        <strain evidence="5">Pan2503</strain>
    </source>
</reference>
<keyword evidence="2" id="KW-0238">DNA-binding</keyword>
<proteinExistence type="predicted"/>
<feature type="domain" description="Transcriptional regulator LacI/GalR-like sensor" evidence="4">
    <location>
        <begin position="18"/>
        <end position="177"/>
    </location>
</feature>
<evidence type="ECO:0000256" key="3">
    <source>
        <dbReference type="ARBA" id="ARBA00023163"/>
    </source>
</evidence>
<dbReference type="EMBL" id="JACDQQ010001445">
    <property type="protein sequence ID" value="MBA0086296.1"/>
    <property type="molecule type" value="Genomic_DNA"/>
</dbReference>
<dbReference type="GO" id="GO:0003700">
    <property type="term" value="F:DNA-binding transcription factor activity"/>
    <property type="evidence" value="ECO:0007669"/>
    <property type="project" value="TreeGrafter"/>
</dbReference>
<dbReference type="Pfam" id="PF13377">
    <property type="entry name" value="Peripla_BP_3"/>
    <property type="match status" value="1"/>
</dbReference>
<keyword evidence="3" id="KW-0804">Transcription</keyword>
<keyword evidence="1" id="KW-0805">Transcription regulation</keyword>
<accession>A0A7V8SXV7</accession>
<dbReference type="SUPFAM" id="SSF53822">
    <property type="entry name" value="Periplasmic binding protein-like I"/>
    <property type="match status" value="1"/>
</dbReference>
<sequence>RYDQVGFDDFNGALQATRYLIAQGHRLIDFAGDMSYPWIQRRFDGYRHAMREKKLKPVSVQPQESDGFVDFGQKSAGRIVARSSRPTAVVAGNDETAYGLWLSLRRQGVKVPDEISLVGFDDREEAVLMDPPLSTVRVHKEEIGETCMKMLLERLHHPQMAFSQRILPTEFVVRETVRKL</sequence>
<comment type="caution">
    <text evidence="5">The sequence shown here is derived from an EMBL/GenBank/DDBJ whole genome shotgun (WGS) entry which is preliminary data.</text>
</comment>
<dbReference type="PANTHER" id="PTHR30146">
    <property type="entry name" value="LACI-RELATED TRANSCRIPTIONAL REPRESSOR"/>
    <property type="match status" value="1"/>
</dbReference>
<dbReference type="AlphaFoldDB" id="A0A7V8SXV7"/>
<evidence type="ECO:0000313" key="6">
    <source>
        <dbReference type="Proteomes" id="UP000567293"/>
    </source>
</evidence>
<name>A0A7V8SXV7_9BACT</name>